<evidence type="ECO:0000259" key="12">
    <source>
        <dbReference type="Pfam" id="PF01435"/>
    </source>
</evidence>
<keyword evidence="9" id="KW-0482">Metalloprotease</keyword>
<sequence>MNFFEAQARARKASRRLVLLFAIAVLAIVAVIDAIVLAALGVARRGDDVERAVGAMSMDAVVGVVVVTSLITLAVIGIASLVRIGSLRAGGSAVARSMGGTLVNADTTDLKLRRLRNVVEEIAIASGTPMPEVYVLDQEAGINAFAAGYSANDAVIAVTRGALERLNRDELQGVIAHEFSHVLNGDMRLNIRLMGLLFGILVLGIVGRKVLEHSRGGRDSRNMGVILLVALGIMLVGYIGVFFGRMIKAGVSRSREYLADASAVQFTRQTAGIAGALKKIGGLPAGSRLVAADTEEVSHMLFGDGIGFSSMFATHPPLLDRIRALDRSFRPEQLGALAKRWAQHVPSAAEEDLALGFAPDGSRLASDPLLPDGRASVVVDPQRVAAQVGTPAADDYRRASAIGAAMPQALHDAAQRQDQAMAVVLALLIDGDAAIAARQLAEVATRIDEDTADTVSRWRPATQALHPMLRLPLASLAFPALRRRPRPELERFLACVDVLIHLDGTIGLFEYCLASLLRRQTVEALDPSRHAPTGRRKLVELQTELSALFSIVAKHGHDDAVAAQRAFIVGLAQVLPHDTLRYAPPADWAAALGAALPRLDALEPRGKELLVAGLVAAISQDGRVSLAEAELLRMICAALHCPLPPMLER</sequence>
<evidence type="ECO:0000256" key="11">
    <source>
        <dbReference type="SAM" id="Phobius"/>
    </source>
</evidence>
<evidence type="ECO:0000256" key="10">
    <source>
        <dbReference type="ARBA" id="ARBA00023136"/>
    </source>
</evidence>
<gene>
    <name evidence="13" type="ORF">HNQ52_002378</name>
</gene>
<keyword evidence="6" id="KW-0378">Hydrolase</keyword>
<evidence type="ECO:0000256" key="2">
    <source>
        <dbReference type="ARBA" id="ARBA00022475"/>
    </source>
</evidence>
<evidence type="ECO:0000256" key="7">
    <source>
        <dbReference type="ARBA" id="ARBA00022833"/>
    </source>
</evidence>
<comment type="cofactor">
    <cofactor evidence="1">
        <name>Zn(2+)</name>
        <dbReference type="ChEBI" id="CHEBI:29105"/>
    </cofactor>
</comment>
<dbReference type="GO" id="GO:0046872">
    <property type="term" value="F:metal ion binding"/>
    <property type="evidence" value="ECO:0007669"/>
    <property type="project" value="UniProtKB-KW"/>
</dbReference>
<evidence type="ECO:0000256" key="9">
    <source>
        <dbReference type="ARBA" id="ARBA00023049"/>
    </source>
</evidence>
<keyword evidence="2" id="KW-1003">Cell membrane</keyword>
<name>A0A7W8D6J0_9GAMM</name>
<dbReference type="CDD" id="cd07340">
    <property type="entry name" value="M48B_Htpx_like"/>
    <property type="match status" value="1"/>
</dbReference>
<dbReference type="InterPro" id="IPR001915">
    <property type="entry name" value="Peptidase_M48"/>
</dbReference>
<dbReference type="PANTHER" id="PTHR43221:SF2">
    <property type="entry name" value="PROTEASE HTPX HOMOLOG"/>
    <property type="match status" value="1"/>
</dbReference>
<dbReference type="PANTHER" id="PTHR43221">
    <property type="entry name" value="PROTEASE HTPX"/>
    <property type="match status" value="1"/>
</dbReference>
<evidence type="ECO:0000313" key="13">
    <source>
        <dbReference type="EMBL" id="MBB5208828.1"/>
    </source>
</evidence>
<accession>A0A7W8D6J0</accession>
<dbReference type="EMBL" id="JACHHP010000004">
    <property type="protein sequence ID" value="MBB5208828.1"/>
    <property type="molecule type" value="Genomic_DNA"/>
</dbReference>
<evidence type="ECO:0000256" key="4">
    <source>
        <dbReference type="ARBA" id="ARBA00022692"/>
    </source>
</evidence>
<proteinExistence type="predicted"/>
<reference evidence="13 14" key="1">
    <citation type="submission" date="2020-08" db="EMBL/GenBank/DDBJ databases">
        <title>Genomic Encyclopedia of Type Strains, Phase IV (KMG-IV): sequencing the most valuable type-strain genomes for metagenomic binning, comparative biology and taxonomic classification.</title>
        <authorList>
            <person name="Goeker M."/>
        </authorList>
    </citation>
    <scope>NUCLEOTIDE SEQUENCE [LARGE SCALE GENOMIC DNA]</scope>
    <source>
        <strain evidence="13 14">DSM 24163</strain>
    </source>
</reference>
<feature type="transmembrane region" description="Helical" evidence="11">
    <location>
        <begin position="17"/>
        <end position="40"/>
    </location>
</feature>
<evidence type="ECO:0000256" key="3">
    <source>
        <dbReference type="ARBA" id="ARBA00022670"/>
    </source>
</evidence>
<keyword evidence="3 13" id="KW-0645">Protease</keyword>
<keyword evidence="8 11" id="KW-1133">Transmembrane helix</keyword>
<dbReference type="GO" id="GO:0004222">
    <property type="term" value="F:metalloendopeptidase activity"/>
    <property type="evidence" value="ECO:0007669"/>
    <property type="project" value="InterPro"/>
</dbReference>
<feature type="transmembrane region" description="Helical" evidence="11">
    <location>
        <begin position="223"/>
        <end position="243"/>
    </location>
</feature>
<comment type="caution">
    <text evidence="13">The sequence shown here is derived from an EMBL/GenBank/DDBJ whole genome shotgun (WGS) entry which is preliminary data.</text>
</comment>
<protein>
    <submittedName>
        <fullName evidence="13">Zn-dependent protease with chaperone function</fullName>
    </submittedName>
</protein>
<dbReference type="Proteomes" id="UP000521199">
    <property type="component" value="Unassembled WGS sequence"/>
</dbReference>
<keyword evidence="5" id="KW-0479">Metal-binding</keyword>
<evidence type="ECO:0000256" key="8">
    <source>
        <dbReference type="ARBA" id="ARBA00022989"/>
    </source>
</evidence>
<keyword evidence="10 11" id="KW-0472">Membrane</keyword>
<evidence type="ECO:0000256" key="6">
    <source>
        <dbReference type="ARBA" id="ARBA00022801"/>
    </source>
</evidence>
<dbReference type="InterPro" id="IPR050083">
    <property type="entry name" value="HtpX_protease"/>
</dbReference>
<dbReference type="AlphaFoldDB" id="A0A7W8D6J0"/>
<evidence type="ECO:0000256" key="5">
    <source>
        <dbReference type="ARBA" id="ARBA00022723"/>
    </source>
</evidence>
<evidence type="ECO:0000256" key="1">
    <source>
        <dbReference type="ARBA" id="ARBA00001947"/>
    </source>
</evidence>
<dbReference type="RefSeq" id="WP_183961378.1">
    <property type="nucleotide sequence ID" value="NZ_JACHHP010000004.1"/>
</dbReference>
<dbReference type="Gene3D" id="3.30.2010.10">
    <property type="entry name" value="Metalloproteases ('zincins'), catalytic domain"/>
    <property type="match status" value="1"/>
</dbReference>
<keyword evidence="4 11" id="KW-0812">Transmembrane</keyword>
<organism evidence="13 14">
    <name type="scientific">Chiayiivirga flava</name>
    <dbReference type="NCBI Taxonomy" id="659595"/>
    <lineage>
        <taxon>Bacteria</taxon>
        <taxon>Pseudomonadati</taxon>
        <taxon>Pseudomonadota</taxon>
        <taxon>Gammaproteobacteria</taxon>
        <taxon>Lysobacterales</taxon>
        <taxon>Lysobacteraceae</taxon>
        <taxon>Chiayiivirga</taxon>
    </lineage>
</organism>
<evidence type="ECO:0000313" key="14">
    <source>
        <dbReference type="Proteomes" id="UP000521199"/>
    </source>
</evidence>
<dbReference type="GO" id="GO:0006508">
    <property type="term" value="P:proteolysis"/>
    <property type="evidence" value="ECO:0007669"/>
    <property type="project" value="UniProtKB-KW"/>
</dbReference>
<keyword evidence="7" id="KW-0862">Zinc</keyword>
<feature type="transmembrane region" description="Helical" evidence="11">
    <location>
        <begin position="193"/>
        <end position="211"/>
    </location>
</feature>
<feature type="transmembrane region" description="Helical" evidence="11">
    <location>
        <begin position="60"/>
        <end position="82"/>
    </location>
</feature>
<feature type="domain" description="Peptidase M48" evidence="12">
    <location>
        <begin position="112"/>
        <end position="326"/>
    </location>
</feature>
<dbReference type="Pfam" id="PF01435">
    <property type="entry name" value="Peptidase_M48"/>
    <property type="match status" value="1"/>
</dbReference>
<keyword evidence="14" id="KW-1185">Reference proteome</keyword>